<organism evidence="2 3">
    <name type="scientific">Arthrobacter terricola</name>
    <dbReference type="NCBI Taxonomy" id="2547396"/>
    <lineage>
        <taxon>Bacteria</taxon>
        <taxon>Bacillati</taxon>
        <taxon>Actinomycetota</taxon>
        <taxon>Actinomycetes</taxon>
        <taxon>Micrococcales</taxon>
        <taxon>Micrococcaceae</taxon>
        <taxon>Arthrobacter</taxon>
    </lineage>
</organism>
<comment type="caution">
    <text evidence="2">The sequence shown here is derived from an EMBL/GenBank/DDBJ whole genome shotgun (WGS) entry which is preliminary data.</text>
</comment>
<name>A0A4R5KF38_9MICC</name>
<keyword evidence="1" id="KW-0472">Membrane</keyword>
<gene>
    <name evidence="2" type="ORF">E1809_17045</name>
</gene>
<dbReference type="RefSeq" id="WP_133205444.1">
    <property type="nucleotide sequence ID" value="NZ_SMRU01000021.1"/>
</dbReference>
<sequence length="171" mass="18619">MNQAVWFVIVAATLAVIALLCVVIARRTILGVKSVNCKSVFASEHERAKQMFSDTVEYRSGLAPEMALKAIDAELSAVAGSDALHGDVRLVERTPNCLRYSMSNRLVTFLEAAVAASPRGAGSTVTLDVVRWLEHGGTPVARENLEWMRKDIELALRSADPALEVVICHED</sequence>
<keyword evidence="1" id="KW-0812">Transmembrane</keyword>
<dbReference type="Proteomes" id="UP000295511">
    <property type="component" value="Unassembled WGS sequence"/>
</dbReference>
<evidence type="ECO:0000256" key="1">
    <source>
        <dbReference type="SAM" id="Phobius"/>
    </source>
</evidence>
<accession>A0A4R5KF38</accession>
<proteinExistence type="predicted"/>
<keyword evidence="3" id="KW-1185">Reference proteome</keyword>
<reference evidence="2 3" key="1">
    <citation type="submission" date="2019-03" db="EMBL/GenBank/DDBJ databases">
        <title>Whole genome sequence of Arthrobacter sp JH1-1.</title>
        <authorList>
            <person name="Trinh H.N."/>
        </authorList>
    </citation>
    <scope>NUCLEOTIDE SEQUENCE [LARGE SCALE GENOMIC DNA]</scope>
    <source>
        <strain evidence="2 3">JH1-1</strain>
    </source>
</reference>
<dbReference type="EMBL" id="SMRU01000021">
    <property type="protein sequence ID" value="TDF92867.1"/>
    <property type="molecule type" value="Genomic_DNA"/>
</dbReference>
<keyword evidence="1" id="KW-1133">Transmembrane helix</keyword>
<dbReference type="OrthoDB" id="4965303at2"/>
<evidence type="ECO:0000313" key="2">
    <source>
        <dbReference type="EMBL" id="TDF92867.1"/>
    </source>
</evidence>
<feature type="transmembrane region" description="Helical" evidence="1">
    <location>
        <begin position="6"/>
        <end position="25"/>
    </location>
</feature>
<dbReference type="AlphaFoldDB" id="A0A4R5KF38"/>
<evidence type="ECO:0000313" key="3">
    <source>
        <dbReference type="Proteomes" id="UP000295511"/>
    </source>
</evidence>
<protein>
    <submittedName>
        <fullName evidence="2">Uncharacterized protein</fullName>
    </submittedName>
</protein>